<dbReference type="Gene3D" id="1.25.10.10">
    <property type="entry name" value="Leucine-rich Repeat Variant"/>
    <property type="match status" value="1"/>
</dbReference>
<dbReference type="InterPro" id="IPR016024">
    <property type="entry name" value="ARM-type_fold"/>
</dbReference>
<dbReference type="EMBL" id="HBGE01085822">
    <property type="protein sequence ID" value="CAD9174350.1"/>
    <property type="molecule type" value="Transcribed_RNA"/>
</dbReference>
<dbReference type="SUPFAM" id="SSF48371">
    <property type="entry name" value="ARM repeat"/>
    <property type="match status" value="1"/>
</dbReference>
<accession>A0A7S1RRZ8</accession>
<dbReference type="AlphaFoldDB" id="A0A7S1RRZ8"/>
<sequence length="302" mass="32344">MTGSRHWSAPGPRRQLPTTLLKYASAWMKPAAICALRRASRAHAAALRPPEVSSALLDQLRTSHLPVRREVAFFELEKLAKQGAVDAIKAVVASLGDDTQEQELRKWALEAVKDMAEPGEDWAVSAIVRPGGPLWAGNTNIAKKAMEVLPSVADAGNALAIAALASMLSDGRFGCRAGLTIARIAEGAPSIDYAAIQAVLANLRDESRRVQVNALMALGYVGRSHDMSVIQTVTQELLAKTEDKDVEVRQKAVAALERVSGLGKCGECRKLGVLNSSEATGVADHCMHGAGKFSMLDYHCDR</sequence>
<evidence type="ECO:0000313" key="1">
    <source>
        <dbReference type="EMBL" id="CAD9174350.1"/>
    </source>
</evidence>
<evidence type="ECO:0008006" key="2">
    <source>
        <dbReference type="Google" id="ProtNLM"/>
    </source>
</evidence>
<gene>
    <name evidence="1" type="ORF">ACAT0790_LOCUS51119</name>
</gene>
<protein>
    <recommendedName>
        <fullName evidence="2">HEAT repeat domain-containing protein</fullName>
    </recommendedName>
</protein>
<organism evidence="1">
    <name type="scientific">Alexandrium catenella</name>
    <name type="common">Red tide dinoflagellate</name>
    <name type="synonym">Gonyaulax catenella</name>
    <dbReference type="NCBI Taxonomy" id="2925"/>
    <lineage>
        <taxon>Eukaryota</taxon>
        <taxon>Sar</taxon>
        <taxon>Alveolata</taxon>
        <taxon>Dinophyceae</taxon>
        <taxon>Gonyaulacales</taxon>
        <taxon>Pyrocystaceae</taxon>
        <taxon>Alexandrium</taxon>
    </lineage>
</organism>
<dbReference type="InterPro" id="IPR011989">
    <property type="entry name" value="ARM-like"/>
</dbReference>
<name>A0A7S1RRZ8_ALECA</name>
<proteinExistence type="predicted"/>
<reference evidence="1" key="1">
    <citation type="submission" date="2021-01" db="EMBL/GenBank/DDBJ databases">
        <authorList>
            <person name="Corre E."/>
            <person name="Pelletier E."/>
            <person name="Niang G."/>
            <person name="Scheremetjew M."/>
            <person name="Finn R."/>
            <person name="Kale V."/>
            <person name="Holt S."/>
            <person name="Cochrane G."/>
            <person name="Meng A."/>
            <person name="Brown T."/>
            <person name="Cohen L."/>
        </authorList>
    </citation>
    <scope>NUCLEOTIDE SEQUENCE</scope>
    <source>
        <strain evidence="1">OF101</strain>
    </source>
</reference>